<dbReference type="PROSITE" id="PS50885">
    <property type="entry name" value="HAMP"/>
    <property type="match status" value="1"/>
</dbReference>
<keyword evidence="1 3" id="KW-0807">Transducer</keyword>
<dbReference type="SUPFAM" id="SSF58104">
    <property type="entry name" value="Methyl-accepting chemotaxis protein (MCP) signaling domain"/>
    <property type="match status" value="1"/>
</dbReference>
<proteinExistence type="inferred from homology"/>
<evidence type="ECO:0000259" key="6">
    <source>
        <dbReference type="PROSITE" id="PS50885"/>
    </source>
</evidence>
<keyword evidence="4" id="KW-0472">Membrane</keyword>
<sequence length="426" mass="43725">MQTHIIDRLADWSAIFGTLAVVLLLGMGWGNLRDAATAGSLWWLIALLVAVAVAASALVFRLIISPIVGNQLRGLADVAEAIASGDLTQAPDAANAGGQLGRLGRAMVDMTATLRQLATLIRENASATSTRAAEITASTEHMAQAASGIAETASTLSHESAQMAETIRALNADAARLAALAAGVSGGAADGLARNNRLKTLATENAGLLDESARRLDELATDVQEGARATEALAQASDEIRAFVALVQKIARQSKLLALNAAMEAARAGEHGEGFTVVANEVRRLAQGTAEAAEKTDQLMKALIAQMETAGATGLRARGAVEAVRGATARGRQAFTQVERAVADGEQWVSAMASSAGAGQSLAKEITEKLSSLSQGTQAFADSMQDVAAASEEQSASTEEIAAVANSLVAAAEGVAGTANRFRTQS</sequence>
<name>A0AA49JS95_9BACT</name>
<dbReference type="PROSITE" id="PS50111">
    <property type="entry name" value="CHEMOTAXIS_TRANSDUC_2"/>
    <property type="match status" value="1"/>
</dbReference>
<dbReference type="RefSeq" id="WP_367886754.1">
    <property type="nucleotide sequence ID" value="NZ_CP130612.1"/>
</dbReference>
<evidence type="ECO:0000259" key="5">
    <source>
        <dbReference type="PROSITE" id="PS50111"/>
    </source>
</evidence>
<evidence type="ECO:0000313" key="9">
    <source>
        <dbReference type="Proteomes" id="UP001229955"/>
    </source>
</evidence>
<dbReference type="Proteomes" id="UP001229955">
    <property type="component" value="Chromosome"/>
</dbReference>
<dbReference type="GO" id="GO:0016020">
    <property type="term" value="C:membrane"/>
    <property type="evidence" value="ECO:0007669"/>
    <property type="project" value="InterPro"/>
</dbReference>
<feature type="domain" description="HAMP" evidence="6">
    <location>
        <begin position="70"/>
        <end position="119"/>
    </location>
</feature>
<keyword evidence="4" id="KW-0812">Transmembrane</keyword>
<comment type="similarity">
    <text evidence="2">Belongs to the methyl-accepting chemotaxis (MCP) protein family.</text>
</comment>
<accession>A0AA49JS95</accession>
<dbReference type="KEGG" id="pspc:Strain318_000283"/>
<dbReference type="PANTHER" id="PTHR32089:SF112">
    <property type="entry name" value="LYSOZYME-LIKE PROTEIN-RELATED"/>
    <property type="match status" value="1"/>
</dbReference>
<dbReference type="PANTHER" id="PTHR32089">
    <property type="entry name" value="METHYL-ACCEPTING CHEMOTAXIS PROTEIN MCPB"/>
    <property type="match status" value="1"/>
</dbReference>
<dbReference type="SMART" id="SM00304">
    <property type="entry name" value="HAMP"/>
    <property type="match status" value="2"/>
</dbReference>
<dbReference type="SMART" id="SM00283">
    <property type="entry name" value="MA"/>
    <property type="match status" value="1"/>
</dbReference>
<evidence type="ECO:0000256" key="3">
    <source>
        <dbReference type="PROSITE-ProRule" id="PRU00284"/>
    </source>
</evidence>
<dbReference type="Pfam" id="PF00015">
    <property type="entry name" value="MCPsignal"/>
    <property type="match status" value="1"/>
</dbReference>
<feature type="transmembrane region" description="Helical" evidence="4">
    <location>
        <begin position="41"/>
        <end position="64"/>
    </location>
</feature>
<dbReference type="EMBL" id="CP130612">
    <property type="protein sequence ID" value="WKW11049.1"/>
    <property type="molecule type" value="Genomic_DNA"/>
</dbReference>
<feature type="domain" description="Methyl-accepting transducer" evidence="5">
    <location>
        <begin position="138"/>
        <end position="409"/>
    </location>
</feature>
<evidence type="ECO:0000313" key="7">
    <source>
        <dbReference type="EMBL" id="WKW11049.1"/>
    </source>
</evidence>
<dbReference type="EMBL" id="CP130613">
    <property type="protein sequence ID" value="WKW13959.1"/>
    <property type="molecule type" value="Genomic_DNA"/>
</dbReference>
<keyword evidence="9" id="KW-1185">Reference proteome</keyword>
<dbReference type="InterPro" id="IPR003660">
    <property type="entry name" value="HAMP_dom"/>
</dbReference>
<dbReference type="InterPro" id="IPR004089">
    <property type="entry name" value="MCPsignal_dom"/>
</dbReference>
<reference evidence="7" key="1">
    <citation type="submission" date="2023-07" db="EMBL/GenBank/DDBJ databases">
        <authorList>
            <person name="Haufschild T."/>
            <person name="Kallscheuer N."/>
            <person name="Hammer J."/>
            <person name="Kohn T."/>
            <person name="Kabuu M."/>
            <person name="Jogler M."/>
            <person name="Wohfarth N."/>
            <person name="Heuer A."/>
            <person name="Rohde M."/>
            <person name="van Teeseling M.C.F."/>
            <person name="Jogler C."/>
        </authorList>
    </citation>
    <scope>NUCLEOTIDE SEQUENCE</scope>
    <source>
        <strain evidence="7">Strain 138</strain>
        <strain evidence="8">Strain 318</strain>
    </source>
</reference>
<evidence type="ECO:0000256" key="1">
    <source>
        <dbReference type="ARBA" id="ARBA00023224"/>
    </source>
</evidence>
<dbReference type="Pfam" id="PF00672">
    <property type="entry name" value="HAMP"/>
    <property type="match status" value="1"/>
</dbReference>
<accession>A0AA49JXN2</accession>
<keyword evidence="4" id="KW-1133">Transmembrane helix</keyword>
<protein>
    <submittedName>
        <fullName evidence="7">Methyl-accepting chemotaxis protein</fullName>
    </submittedName>
</protein>
<evidence type="ECO:0000256" key="2">
    <source>
        <dbReference type="ARBA" id="ARBA00029447"/>
    </source>
</evidence>
<dbReference type="Gene3D" id="1.10.287.950">
    <property type="entry name" value="Methyl-accepting chemotaxis protein"/>
    <property type="match status" value="1"/>
</dbReference>
<gene>
    <name evidence="7" type="ORF">Strain138_000283</name>
    <name evidence="8" type="ORF">Strain318_000283</name>
</gene>
<evidence type="ECO:0000313" key="8">
    <source>
        <dbReference type="EMBL" id="WKW13959.1"/>
    </source>
</evidence>
<dbReference type="GO" id="GO:0007165">
    <property type="term" value="P:signal transduction"/>
    <property type="evidence" value="ECO:0007669"/>
    <property type="project" value="UniProtKB-KW"/>
</dbReference>
<evidence type="ECO:0000256" key="4">
    <source>
        <dbReference type="SAM" id="Phobius"/>
    </source>
</evidence>
<dbReference type="AlphaFoldDB" id="A0AA49JS95"/>
<feature type="transmembrane region" description="Helical" evidence="4">
    <location>
        <begin position="12"/>
        <end position="29"/>
    </location>
</feature>
<organism evidence="7">
    <name type="scientific">Pseudogemmatithrix spongiicola</name>
    <dbReference type="NCBI Taxonomy" id="3062599"/>
    <lineage>
        <taxon>Bacteria</taxon>
        <taxon>Pseudomonadati</taxon>
        <taxon>Gemmatimonadota</taxon>
        <taxon>Gemmatimonadia</taxon>
        <taxon>Gemmatimonadales</taxon>
        <taxon>Gemmatimonadaceae</taxon>
        <taxon>Pseudogemmatithrix</taxon>
    </lineage>
</organism>